<name>A0A146KDD3_9EUKA</name>
<evidence type="ECO:0000256" key="5">
    <source>
        <dbReference type="ARBA" id="ARBA00022989"/>
    </source>
</evidence>
<feature type="non-terminal residue" evidence="8">
    <location>
        <position position="1"/>
    </location>
</feature>
<keyword evidence="6 7" id="KW-0472">Membrane</keyword>
<dbReference type="SUPFAM" id="SSF144091">
    <property type="entry name" value="Rhomboid-like"/>
    <property type="match status" value="1"/>
</dbReference>
<keyword evidence="4 7" id="KW-0256">Endoplasmic reticulum</keyword>
<proteinExistence type="inferred from homology"/>
<evidence type="ECO:0000256" key="2">
    <source>
        <dbReference type="ARBA" id="ARBA00008917"/>
    </source>
</evidence>
<feature type="transmembrane region" description="Helical" evidence="7">
    <location>
        <begin position="12"/>
        <end position="31"/>
    </location>
</feature>
<sequence length="198" mass="22695">LSELLRQTPPFTLILIAAAASMSILTTMQVISPFSVTLDWFGISQGQLYRLLTGFVYFGPISLQNILFVMQNIKQVSSLEKESFVNKKRELTLFLVFSWLSVLLVSRFIKINFAATPFFSVMSYVYTKKHPDQIMALMGIILLPAGYLPFVNIILQLLMKQSIFVPFFGMLVGHVWWFLEDVLPGLIGKDFIKWVCRR</sequence>
<gene>
    <name evidence="8" type="ORF">TPC1_13190</name>
</gene>
<comment type="function">
    <text evidence="7">May be involved in the degradation of misfolded endoplasmic reticulum (ER) luminal proteins.</text>
</comment>
<reference evidence="8" key="1">
    <citation type="submission" date="2015-07" db="EMBL/GenBank/DDBJ databases">
        <title>Adaptation to a free-living lifestyle via gene acquisitions in the diplomonad Trepomonas sp. PC1.</title>
        <authorList>
            <person name="Xu F."/>
            <person name="Jerlstrom-Hultqvist J."/>
            <person name="Kolisko M."/>
            <person name="Simpson A.G.B."/>
            <person name="Roger A.J."/>
            <person name="Svard S.G."/>
            <person name="Andersson J.O."/>
        </authorList>
    </citation>
    <scope>NUCLEOTIDE SEQUENCE</scope>
    <source>
        <strain evidence="8">PC1</strain>
    </source>
</reference>
<evidence type="ECO:0000256" key="6">
    <source>
        <dbReference type="ARBA" id="ARBA00023136"/>
    </source>
</evidence>
<keyword evidence="5 7" id="KW-1133">Transmembrane helix</keyword>
<dbReference type="PANTHER" id="PTHR11009">
    <property type="entry name" value="DER1-LIKE PROTEIN, DERLIN"/>
    <property type="match status" value="1"/>
</dbReference>
<evidence type="ECO:0000256" key="4">
    <source>
        <dbReference type="ARBA" id="ARBA00022824"/>
    </source>
</evidence>
<organism evidence="8">
    <name type="scientific">Trepomonas sp. PC1</name>
    <dbReference type="NCBI Taxonomy" id="1076344"/>
    <lineage>
        <taxon>Eukaryota</taxon>
        <taxon>Metamonada</taxon>
        <taxon>Diplomonadida</taxon>
        <taxon>Hexamitidae</taxon>
        <taxon>Hexamitinae</taxon>
        <taxon>Trepomonas</taxon>
    </lineage>
</organism>
<evidence type="ECO:0000256" key="7">
    <source>
        <dbReference type="RuleBase" id="RU363059"/>
    </source>
</evidence>
<keyword evidence="3 7" id="KW-0812">Transmembrane</keyword>
<evidence type="ECO:0000313" key="8">
    <source>
        <dbReference type="EMBL" id="JAP94238.1"/>
    </source>
</evidence>
<feature type="non-terminal residue" evidence="8">
    <location>
        <position position="198"/>
    </location>
</feature>
<dbReference type="InterPro" id="IPR035952">
    <property type="entry name" value="Rhomboid-like_sf"/>
</dbReference>
<feature type="transmembrane region" description="Helical" evidence="7">
    <location>
        <begin position="162"/>
        <end position="179"/>
    </location>
</feature>
<evidence type="ECO:0000256" key="1">
    <source>
        <dbReference type="ARBA" id="ARBA00004477"/>
    </source>
</evidence>
<dbReference type="GO" id="GO:0005789">
    <property type="term" value="C:endoplasmic reticulum membrane"/>
    <property type="evidence" value="ECO:0007669"/>
    <property type="project" value="UniProtKB-SubCell"/>
</dbReference>
<protein>
    <recommendedName>
        <fullName evidence="7">Derlin</fullName>
    </recommendedName>
</protein>
<dbReference type="Pfam" id="PF04511">
    <property type="entry name" value="DER1"/>
    <property type="match status" value="1"/>
</dbReference>
<accession>A0A146KDD3</accession>
<dbReference type="AlphaFoldDB" id="A0A146KDD3"/>
<feature type="transmembrane region" description="Helical" evidence="7">
    <location>
        <begin position="91"/>
        <end position="114"/>
    </location>
</feature>
<dbReference type="EMBL" id="GDID01002368">
    <property type="protein sequence ID" value="JAP94238.1"/>
    <property type="molecule type" value="Transcribed_RNA"/>
</dbReference>
<dbReference type="GO" id="GO:0006950">
    <property type="term" value="P:response to stress"/>
    <property type="evidence" value="ECO:0007669"/>
    <property type="project" value="UniProtKB-ARBA"/>
</dbReference>
<feature type="transmembrane region" description="Helical" evidence="7">
    <location>
        <begin position="134"/>
        <end position="155"/>
    </location>
</feature>
<feature type="transmembrane region" description="Helical" evidence="7">
    <location>
        <begin position="51"/>
        <end position="70"/>
    </location>
</feature>
<comment type="subcellular location">
    <subcellularLocation>
        <location evidence="1 7">Endoplasmic reticulum membrane</location>
        <topology evidence="1 7">Multi-pass membrane protein</topology>
    </subcellularLocation>
</comment>
<dbReference type="InterPro" id="IPR007599">
    <property type="entry name" value="DER1"/>
</dbReference>
<evidence type="ECO:0000256" key="3">
    <source>
        <dbReference type="ARBA" id="ARBA00022692"/>
    </source>
</evidence>
<comment type="similarity">
    <text evidence="2 7">Belongs to the derlin family.</text>
</comment>